<accession>A0A0M0BVI6</accession>
<keyword evidence="1" id="KW-1133">Transmembrane helix</keyword>
<dbReference type="AlphaFoldDB" id="A0A0M0BVI6"/>
<evidence type="ECO:0000313" key="2">
    <source>
        <dbReference type="EMBL" id="KON32191.1"/>
    </source>
</evidence>
<comment type="caution">
    <text evidence="2">The sequence shown here is derived from an EMBL/GenBank/DDBJ whole genome shotgun (WGS) entry which is preliminary data.</text>
</comment>
<keyword evidence="1" id="KW-0812">Transmembrane</keyword>
<sequence>MIVISSMIVAIALLGLPLTFAAYNYAGWESVKVTAYGTDLVENNPNPEMFSFIVATPPQGSEISNLISATLSNSFGWETNRTLLPKDFVSIDYLNKSIVDLNLTESSEPGYFFIIFEGDANSVTINTSQIPEFPSWTILPIFLVTTLCALVIKKRLFHQRTKDN</sequence>
<evidence type="ECO:0000256" key="1">
    <source>
        <dbReference type="SAM" id="Phobius"/>
    </source>
</evidence>
<name>A0A0M0BVI6_9ARCH</name>
<reference evidence="2 3" key="1">
    <citation type="submission" date="2015-06" db="EMBL/GenBank/DDBJ databases">
        <title>New insights into the roles of widespread benthic archaea in carbon and nitrogen cycling.</title>
        <authorList>
            <person name="Lazar C.S."/>
            <person name="Baker B.J."/>
            <person name="Seitz K.W."/>
            <person name="Hyde A.S."/>
            <person name="Dick G.J."/>
            <person name="Hinrichs K.-U."/>
            <person name="Teske A.P."/>
        </authorList>
    </citation>
    <scope>NUCLEOTIDE SEQUENCE [LARGE SCALE GENOMIC DNA]</scope>
    <source>
        <strain evidence="2">SG8-32-1</strain>
    </source>
</reference>
<gene>
    <name evidence="2" type="ORF">AC477_03310</name>
</gene>
<proteinExistence type="predicted"/>
<keyword evidence="1" id="KW-0472">Membrane</keyword>
<evidence type="ECO:0000313" key="3">
    <source>
        <dbReference type="Proteomes" id="UP000037237"/>
    </source>
</evidence>
<dbReference type="Proteomes" id="UP000037237">
    <property type="component" value="Unassembled WGS sequence"/>
</dbReference>
<dbReference type="EMBL" id="LFWU01000075">
    <property type="protein sequence ID" value="KON32191.1"/>
    <property type="molecule type" value="Genomic_DNA"/>
</dbReference>
<protein>
    <submittedName>
        <fullName evidence="2">Uncharacterized protein</fullName>
    </submittedName>
</protein>
<organism evidence="2 3">
    <name type="scientific">miscellaneous Crenarchaeota group-1 archaeon SG8-32-1</name>
    <dbReference type="NCBI Taxonomy" id="1685124"/>
    <lineage>
        <taxon>Archaea</taxon>
        <taxon>Candidatus Bathyarchaeota</taxon>
        <taxon>MCG-1</taxon>
    </lineage>
</organism>
<feature type="transmembrane region" description="Helical" evidence="1">
    <location>
        <begin position="133"/>
        <end position="152"/>
    </location>
</feature>